<dbReference type="Proteomes" id="UP001060070">
    <property type="component" value="Chromosome"/>
</dbReference>
<gene>
    <name evidence="2" type="ORF">LRP29_14150</name>
</gene>
<evidence type="ECO:0000313" key="2">
    <source>
        <dbReference type="EMBL" id="UTU54458.1"/>
    </source>
</evidence>
<organism evidence="2 3">
    <name type="scientific">Mesorhizobium ciceri</name>
    <dbReference type="NCBI Taxonomy" id="39645"/>
    <lineage>
        <taxon>Bacteria</taxon>
        <taxon>Pseudomonadati</taxon>
        <taxon>Pseudomonadota</taxon>
        <taxon>Alphaproteobacteria</taxon>
        <taxon>Hyphomicrobiales</taxon>
        <taxon>Phyllobacteriaceae</taxon>
        <taxon>Mesorhizobium</taxon>
    </lineage>
</organism>
<feature type="domain" description="ABM" evidence="1">
    <location>
        <begin position="8"/>
        <end position="98"/>
    </location>
</feature>
<evidence type="ECO:0000259" key="1">
    <source>
        <dbReference type="PROSITE" id="PS51725"/>
    </source>
</evidence>
<keyword evidence="2" id="KW-0560">Oxidoreductase</keyword>
<keyword evidence="3" id="KW-1185">Reference proteome</keyword>
<evidence type="ECO:0000313" key="3">
    <source>
        <dbReference type="Proteomes" id="UP001060070"/>
    </source>
</evidence>
<name>A0AB38TID1_9HYPH</name>
<sequence length="106" mass="11940">MPKQQRRVILINTFRLKAEDPAELIALLTKVTEESVATALGFEGATLHLSLDGERVVMYARWRSLAEYQAMRAGSSSMSALREIMVTVIFEPGVFEVVREFRPPDV</sequence>
<dbReference type="PROSITE" id="PS51725">
    <property type="entry name" value="ABM"/>
    <property type="match status" value="1"/>
</dbReference>
<dbReference type="SUPFAM" id="SSF54909">
    <property type="entry name" value="Dimeric alpha+beta barrel"/>
    <property type="match status" value="1"/>
</dbReference>
<dbReference type="AlphaFoldDB" id="A0AB38TID1"/>
<dbReference type="GO" id="GO:0004497">
    <property type="term" value="F:monooxygenase activity"/>
    <property type="evidence" value="ECO:0007669"/>
    <property type="project" value="UniProtKB-KW"/>
</dbReference>
<dbReference type="Pfam" id="PF03992">
    <property type="entry name" value="ABM"/>
    <property type="match status" value="1"/>
</dbReference>
<keyword evidence="2" id="KW-0503">Monooxygenase</keyword>
<dbReference type="InterPro" id="IPR011008">
    <property type="entry name" value="Dimeric_a/b-barrel"/>
</dbReference>
<dbReference type="Gene3D" id="3.30.70.100">
    <property type="match status" value="1"/>
</dbReference>
<dbReference type="InterPro" id="IPR007138">
    <property type="entry name" value="ABM_dom"/>
</dbReference>
<dbReference type="EMBL" id="CP088147">
    <property type="protein sequence ID" value="UTU54458.1"/>
    <property type="molecule type" value="Genomic_DNA"/>
</dbReference>
<protein>
    <submittedName>
        <fullName evidence="2">Antibiotic biosynthesis monooxygenase</fullName>
    </submittedName>
</protein>
<proteinExistence type="predicted"/>
<accession>A0AB38TID1</accession>
<reference evidence="2 3" key="1">
    <citation type="journal article" date="2022" name="Microbiol. Resour. Announc.">
        <title>Complete Genome Sequence of Mesorhizobium ciceri Strain R30, a Rhizobium Used as a Commercial Inoculant for Chickpea in Argentina.</title>
        <authorList>
            <person name="Foresto E."/>
            <person name="Revale S."/>
            <person name="Primo E."/>
            <person name="Nievas F."/>
            <person name="Carezzano E."/>
            <person name="Puente M."/>
            <person name="Alzari P."/>
            <person name="Mart M."/>
            <person name="Ben-Assaya M."/>
            <person name="Mornico D."/>
            <person name="Santoro M."/>
            <person name="Mart F."/>
            <person name="Giordano W."/>
            <person name="Bogino P."/>
        </authorList>
    </citation>
    <scope>NUCLEOTIDE SEQUENCE [LARGE SCALE GENOMIC DNA]</scope>
    <source>
        <strain evidence="2 3">R30</strain>
    </source>
</reference>
<dbReference type="RefSeq" id="WP_032899530.1">
    <property type="nucleotide sequence ID" value="NZ_CP088147.1"/>
</dbReference>